<keyword evidence="3" id="KW-1185">Reference proteome</keyword>
<gene>
    <name evidence="2" type="primary">bioH</name>
    <name evidence="2" type="ORF">TA5114_03380</name>
</gene>
<dbReference type="EC" id="3.1.1.85" evidence="2"/>
<dbReference type="STRING" id="1715691.TA5113_02338"/>
<dbReference type="SUPFAM" id="SSF53474">
    <property type="entry name" value="alpha/beta-Hydrolases"/>
    <property type="match status" value="1"/>
</dbReference>
<dbReference type="OrthoDB" id="5491135at2"/>
<dbReference type="RefSeq" id="WP_058316471.1">
    <property type="nucleotide sequence ID" value="NZ_CYTO01000024.1"/>
</dbReference>
<dbReference type="PRINTS" id="PR00111">
    <property type="entry name" value="ABHYDROLASE"/>
</dbReference>
<evidence type="ECO:0000313" key="3">
    <source>
        <dbReference type="Proteomes" id="UP000051184"/>
    </source>
</evidence>
<feature type="domain" description="AB hydrolase-1" evidence="1">
    <location>
        <begin position="43"/>
        <end position="219"/>
    </location>
</feature>
<dbReference type="AlphaFoldDB" id="A0A0N7MC91"/>
<name>A0A0N7MC91_9RHOB</name>
<keyword evidence="2" id="KW-0378">Hydrolase</keyword>
<protein>
    <submittedName>
        <fullName evidence="2">Pimelyl-[acyl-carrier protein] methyl ester esterase</fullName>
        <ecNumber evidence="2">3.1.1.85</ecNumber>
    </submittedName>
</protein>
<dbReference type="Pfam" id="PF12697">
    <property type="entry name" value="Abhydrolase_6"/>
    <property type="match status" value="1"/>
</dbReference>
<organism evidence="2 3">
    <name type="scientific">Cognatishimia activa</name>
    <dbReference type="NCBI Taxonomy" id="1715691"/>
    <lineage>
        <taxon>Bacteria</taxon>
        <taxon>Pseudomonadati</taxon>
        <taxon>Pseudomonadota</taxon>
        <taxon>Alphaproteobacteria</taxon>
        <taxon>Rhodobacterales</taxon>
        <taxon>Paracoccaceae</taxon>
        <taxon>Cognatishimia</taxon>
    </lineage>
</organism>
<proteinExistence type="predicted"/>
<dbReference type="InterPro" id="IPR050266">
    <property type="entry name" value="AB_hydrolase_sf"/>
</dbReference>
<dbReference type="GO" id="GO:0090499">
    <property type="term" value="F:pimelyl-[acyl-carrier protein] methyl ester esterase activity"/>
    <property type="evidence" value="ECO:0007669"/>
    <property type="project" value="UniProtKB-EC"/>
</dbReference>
<accession>A0A0N7MC91</accession>
<dbReference type="InterPro" id="IPR029058">
    <property type="entry name" value="AB_hydrolase_fold"/>
</dbReference>
<sequence>MAEPIVLLPDMLCDARLFGPQLAELSAEHSLTVMPIGGSGRMSDLADAVLAQAPQRFALAGCGMGGVVAMEIASRAPERLSRLALISTSPLQESPFDAMAYEPMLVAARAGRLAEVVSELFAVTDEDLDGQLLPLLQDMADNIGVERFVNQVRAAQRHRDMQSVLRKCVCPVQVICGEEDRLIPVKRHQVMTDFLTDGELSIIPSAGHVPCLQNPSAVTQALRHWMTRPLMLR</sequence>
<dbReference type="Gene3D" id="3.40.50.1820">
    <property type="entry name" value="alpha/beta hydrolase"/>
    <property type="match status" value="1"/>
</dbReference>
<dbReference type="EMBL" id="CYUE01000024">
    <property type="protein sequence ID" value="CUK27552.1"/>
    <property type="molecule type" value="Genomic_DNA"/>
</dbReference>
<dbReference type="Proteomes" id="UP000051184">
    <property type="component" value="Unassembled WGS sequence"/>
</dbReference>
<dbReference type="InterPro" id="IPR000073">
    <property type="entry name" value="AB_hydrolase_1"/>
</dbReference>
<evidence type="ECO:0000259" key="1">
    <source>
        <dbReference type="Pfam" id="PF12697"/>
    </source>
</evidence>
<reference evidence="3" key="1">
    <citation type="submission" date="2015-09" db="EMBL/GenBank/DDBJ databases">
        <authorList>
            <person name="Rodrigo-Torres Lidia"/>
            <person name="Arahal R.David."/>
        </authorList>
    </citation>
    <scope>NUCLEOTIDE SEQUENCE [LARGE SCALE GENOMIC DNA]</scope>
    <source>
        <strain evidence="3">CECT 5114</strain>
    </source>
</reference>
<evidence type="ECO:0000313" key="2">
    <source>
        <dbReference type="EMBL" id="CUK27552.1"/>
    </source>
</evidence>
<dbReference type="PANTHER" id="PTHR43798">
    <property type="entry name" value="MONOACYLGLYCEROL LIPASE"/>
    <property type="match status" value="1"/>
</dbReference>